<name>A0AAN7KV06_TRANT</name>
<evidence type="ECO:0000313" key="1">
    <source>
        <dbReference type="EMBL" id="KAK4769552.1"/>
    </source>
</evidence>
<sequence>MLFSLVQTHIKDWISWRPQRFGGQEYAGSIWDAKVLLQHGLLPSIGNGKQNNRLQQPNKRNITPKVALPFQLQNISTLQILHVGIPECSSHLLGARVQNIKKILPFFKLLSEEPK</sequence>
<dbReference type="AlphaFoldDB" id="A0AAN7KV06"/>
<protein>
    <submittedName>
        <fullName evidence="1">Uncharacterized protein</fullName>
    </submittedName>
</protein>
<comment type="caution">
    <text evidence="1">The sequence shown here is derived from an EMBL/GenBank/DDBJ whole genome shotgun (WGS) entry which is preliminary data.</text>
</comment>
<organism evidence="1 2">
    <name type="scientific">Trapa natans</name>
    <name type="common">Water chestnut</name>
    <dbReference type="NCBI Taxonomy" id="22666"/>
    <lineage>
        <taxon>Eukaryota</taxon>
        <taxon>Viridiplantae</taxon>
        <taxon>Streptophyta</taxon>
        <taxon>Embryophyta</taxon>
        <taxon>Tracheophyta</taxon>
        <taxon>Spermatophyta</taxon>
        <taxon>Magnoliopsida</taxon>
        <taxon>eudicotyledons</taxon>
        <taxon>Gunneridae</taxon>
        <taxon>Pentapetalae</taxon>
        <taxon>rosids</taxon>
        <taxon>malvids</taxon>
        <taxon>Myrtales</taxon>
        <taxon>Lythraceae</taxon>
        <taxon>Trapa</taxon>
    </lineage>
</organism>
<accession>A0AAN7KV06</accession>
<reference evidence="1 2" key="1">
    <citation type="journal article" date="2023" name="Hortic Res">
        <title>Pangenome of water caltrop reveals structural variations and asymmetric subgenome divergence after allopolyploidization.</title>
        <authorList>
            <person name="Zhang X."/>
            <person name="Chen Y."/>
            <person name="Wang L."/>
            <person name="Yuan Y."/>
            <person name="Fang M."/>
            <person name="Shi L."/>
            <person name="Lu R."/>
            <person name="Comes H.P."/>
            <person name="Ma Y."/>
            <person name="Chen Y."/>
            <person name="Huang G."/>
            <person name="Zhou Y."/>
            <person name="Zheng Z."/>
            <person name="Qiu Y."/>
        </authorList>
    </citation>
    <scope>NUCLEOTIDE SEQUENCE [LARGE SCALE GENOMIC DNA]</scope>
    <source>
        <strain evidence="1">F231</strain>
    </source>
</reference>
<gene>
    <name evidence="1" type="ORF">SAY86_027702</name>
</gene>
<evidence type="ECO:0000313" key="2">
    <source>
        <dbReference type="Proteomes" id="UP001346149"/>
    </source>
</evidence>
<keyword evidence="2" id="KW-1185">Reference proteome</keyword>
<dbReference type="EMBL" id="JAXQNO010000021">
    <property type="protein sequence ID" value="KAK4769552.1"/>
    <property type="molecule type" value="Genomic_DNA"/>
</dbReference>
<dbReference type="Proteomes" id="UP001346149">
    <property type="component" value="Unassembled WGS sequence"/>
</dbReference>
<proteinExistence type="predicted"/>